<dbReference type="InterPro" id="IPR028098">
    <property type="entry name" value="Glyco_trans_4-like_N"/>
</dbReference>
<dbReference type="GO" id="GO:0016757">
    <property type="term" value="F:glycosyltransferase activity"/>
    <property type="evidence" value="ECO:0007669"/>
    <property type="project" value="InterPro"/>
</dbReference>
<dbReference type="Pfam" id="PF13439">
    <property type="entry name" value="Glyco_transf_4"/>
    <property type="match status" value="1"/>
</dbReference>
<evidence type="ECO:0000259" key="1">
    <source>
        <dbReference type="Pfam" id="PF00534"/>
    </source>
</evidence>
<name>A0A840Z2T0_9SPHN</name>
<keyword evidence="3" id="KW-0808">Transferase</keyword>
<keyword evidence="4" id="KW-1185">Reference proteome</keyword>
<dbReference type="InterPro" id="IPR001296">
    <property type="entry name" value="Glyco_trans_1"/>
</dbReference>
<dbReference type="PANTHER" id="PTHR45947:SF3">
    <property type="entry name" value="SULFOQUINOVOSYL TRANSFERASE SQD2"/>
    <property type="match status" value="1"/>
</dbReference>
<feature type="domain" description="Glycosyltransferase subfamily 4-like N-terminal" evidence="2">
    <location>
        <begin position="37"/>
        <end position="209"/>
    </location>
</feature>
<gene>
    <name evidence="3" type="ORF">FHR23_002931</name>
</gene>
<dbReference type="EMBL" id="JACIJI010000007">
    <property type="protein sequence ID" value="MBB5719972.1"/>
    <property type="molecule type" value="Genomic_DNA"/>
</dbReference>
<feature type="domain" description="Glycosyl transferase family 1" evidence="1">
    <location>
        <begin position="219"/>
        <end position="348"/>
    </location>
</feature>
<protein>
    <submittedName>
        <fullName evidence="3">Glycosyltransferase involved in cell wall biosynthesis</fullName>
    </submittedName>
</protein>
<organism evidence="3 4">
    <name type="scientific">Stakelama sediminis</name>
    <dbReference type="NCBI Taxonomy" id="463200"/>
    <lineage>
        <taxon>Bacteria</taxon>
        <taxon>Pseudomonadati</taxon>
        <taxon>Pseudomonadota</taxon>
        <taxon>Alphaproteobacteria</taxon>
        <taxon>Sphingomonadales</taxon>
        <taxon>Sphingomonadaceae</taxon>
        <taxon>Stakelama</taxon>
    </lineage>
</organism>
<dbReference type="Proteomes" id="UP000554342">
    <property type="component" value="Unassembled WGS sequence"/>
</dbReference>
<proteinExistence type="predicted"/>
<evidence type="ECO:0000313" key="3">
    <source>
        <dbReference type="EMBL" id="MBB5719972.1"/>
    </source>
</evidence>
<comment type="caution">
    <text evidence="3">The sequence shown here is derived from an EMBL/GenBank/DDBJ whole genome shotgun (WGS) entry which is preliminary data.</text>
</comment>
<dbReference type="Gene3D" id="3.40.50.2000">
    <property type="entry name" value="Glycogen Phosphorylase B"/>
    <property type="match status" value="2"/>
</dbReference>
<evidence type="ECO:0000313" key="4">
    <source>
        <dbReference type="Proteomes" id="UP000554342"/>
    </source>
</evidence>
<dbReference type="InterPro" id="IPR050194">
    <property type="entry name" value="Glycosyltransferase_grp1"/>
</dbReference>
<dbReference type="PANTHER" id="PTHR45947">
    <property type="entry name" value="SULFOQUINOVOSYL TRANSFERASE SQD2"/>
    <property type="match status" value="1"/>
</dbReference>
<evidence type="ECO:0000259" key="2">
    <source>
        <dbReference type="Pfam" id="PF13439"/>
    </source>
</evidence>
<dbReference type="AlphaFoldDB" id="A0A840Z2T0"/>
<dbReference type="Pfam" id="PF00534">
    <property type="entry name" value="Glycos_transf_1"/>
    <property type="match status" value="1"/>
</dbReference>
<sequence>MRAVLEPAASIPTPTVTPIRGDGRRVAIVHYWLLAMRGGERVVERLLRLFPQADLFTHVYVPDAMSSTIRAHKVTTSFIDRLPWSRRFYQYYLPLMPMALEELDLSSYDLVISSESGPAKGVIPRPDAMHVCYCHSPMRYLWDHYHQYRAQANPIARAAMPWLYHRLRQWDQSSSARVDRFAANSHFIRDRIGKAWRRDATVIHPPVETGLFQPTDHIEDFYLWVGQMVPYKRPDLAVDAFTQLGLPLMMVGQGSMLAQLKAKAGPNIRFVERMSFDALRSHYARCRALLFTAEEDFGIVPVEANASGRPVLAFGRGGVRDSILPGETGLFFDRQEVESLIAGVEALERWLLEFDPSTAIAQAQRFAPEHFDRNMLELVTP</sequence>
<reference evidence="3 4" key="1">
    <citation type="submission" date="2020-08" db="EMBL/GenBank/DDBJ databases">
        <title>Genomic Encyclopedia of Type Strains, Phase IV (KMG-IV): sequencing the most valuable type-strain genomes for metagenomic binning, comparative biology and taxonomic classification.</title>
        <authorList>
            <person name="Goeker M."/>
        </authorList>
    </citation>
    <scope>NUCLEOTIDE SEQUENCE [LARGE SCALE GENOMIC DNA]</scope>
    <source>
        <strain evidence="3 4">DSM 27203</strain>
    </source>
</reference>
<accession>A0A840Z2T0</accession>
<dbReference type="SUPFAM" id="SSF53756">
    <property type="entry name" value="UDP-Glycosyltransferase/glycogen phosphorylase"/>
    <property type="match status" value="1"/>
</dbReference>